<dbReference type="EMBL" id="CP134050">
    <property type="protein sequence ID" value="WNC15666.1"/>
    <property type="molecule type" value="Genomic_DNA"/>
</dbReference>
<keyword evidence="3" id="KW-1185">Reference proteome</keyword>
<sequence length="164" mass="18386">MNFKIVVACVYIMIIYWLSLHVSFLDTLFFPTLGAFSLFFISRSFPFSEISRITLGAFISSVIGTLLFFIYPSSIMIFINVLLTIWLINKFKWNAPPIVGVSLIPFFSHSSHHLYIPLSVAAGMLGLMLFLYVAGRIEQKWADVFSFIGGNKAAAKSEKLDIAG</sequence>
<feature type="transmembrane region" description="Helical" evidence="1">
    <location>
        <begin position="28"/>
        <end position="45"/>
    </location>
</feature>
<organism evidence="2 3">
    <name type="scientific">Brevibacillus brevis</name>
    <name type="common">Bacillus brevis</name>
    <dbReference type="NCBI Taxonomy" id="1393"/>
    <lineage>
        <taxon>Bacteria</taxon>
        <taxon>Bacillati</taxon>
        <taxon>Bacillota</taxon>
        <taxon>Bacilli</taxon>
        <taxon>Bacillales</taxon>
        <taxon>Paenibacillaceae</taxon>
        <taxon>Brevibacillus</taxon>
    </lineage>
</organism>
<feature type="transmembrane region" description="Helical" evidence="1">
    <location>
        <begin position="114"/>
        <end position="134"/>
    </location>
</feature>
<feature type="transmembrane region" description="Helical" evidence="1">
    <location>
        <begin position="57"/>
        <end position="88"/>
    </location>
</feature>
<evidence type="ECO:0000313" key="2">
    <source>
        <dbReference type="EMBL" id="WNC15666.1"/>
    </source>
</evidence>
<keyword evidence="1" id="KW-0812">Transmembrane</keyword>
<evidence type="ECO:0000313" key="3">
    <source>
        <dbReference type="Proteomes" id="UP001256827"/>
    </source>
</evidence>
<proteinExistence type="predicted"/>
<keyword evidence="1" id="KW-0472">Membrane</keyword>
<accession>A0ABY9T8Y7</accession>
<protein>
    <submittedName>
        <fullName evidence="2">HPP family protein</fullName>
    </submittedName>
</protein>
<dbReference type="Proteomes" id="UP001256827">
    <property type="component" value="Chromosome"/>
</dbReference>
<keyword evidence="1" id="KW-1133">Transmembrane helix</keyword>
<feature type="transmembrane region" description="Helical" evidence="1">
    <location>
        <begin position="5"/>
        <end position="22"/>
    </location>
</feature>
<gene>
    <name evidence="2" type="ORF">RGB73_04815</name>
</gene>
<dbReference type="RefSeq" id="WP_310769645.1">
    <property type="nucleotide sequence ID" value="NZ_CP134050.1"/>
</dbReference>
<reference evidence="2 3" key="1">
    <citation type="submission" date="2023-09" db="EMBL/GenBank/DDBJ databases">
        <title>Complete Genome and Methylome dissection of Bacillus brevis NEB573 original source of BbsI restriction endonuclease.</title>
        <authorList>
            <person name="Fomenkov A."/>
            <person name="Roberts R.D."/>
        </authorList>
    </citation>
    <scope>NUCLEOTIDE SEQUENCE [LARGE SCALE GENOMIC DNA]</scope>
    <source>
        <strain evidence="2 3">NEB573</strain>
    </source>
</reference>
<evidence type="ECO:0000256" key="1">
    <source>
        <dbReference type="SAM" id="Phobius"/>
    </source>
</evidence>
<name>A0ABY9T8Y7_BREBE</name>